<keyword evidence="8" id="KW-0411">Iron-sulfur</keyword>
<evidence type="ECO:0000256" key="8">
    <source>
        <dbReference type="ARBA" id="ARBA00023014"/>
    </source>
</evidence>
<dbReference type="Gene3D" id="1.10.260.50">
    <property type="match status" value="1"/>
</dbReference>
<evidence type="ECO:0000259" key="12">
    <source>
        <dbReference type="Pfam" id="PF00266"/>
    </source>
</evidence>
<proteinExistence type="inferred from homology"/>
<dbReference type="Pfam" id="PF00266">
    <property type="entry name" value="Aminotran_5"/>
    <property type="match status" value="1"/>
</dbReference>
<dbReference type="InterPro" id="IPR020578">
    <property type="entry name" value="Aminotrans_V_PyrdxlP_BS"/>
</dbReference>
<dbReference type="RefSeq" id="WP_091273773.1">
    <property type="nucleotide sequence ID" value="NZ_FAOZ01000004.1"/>
</dbReference>
<dbReference type="PANTHER" id="PTHR11601">
    <property type="entry name" value="CYSTEINE DESULFURYLASE FAMILY MEMBER"/>
    <property type="match status" value="1"/>
</dbReference>
<accession>A0A0S4QIC0</accession>
<keyword evidence="4" id="KW-0808">Transferase</keyword>
<dbReference type="PIRSF" id="PIRSF005572">
    <property type="entry name" value="NifS"/>
    <property type="match status" value="1"/>
</dbReference>
<protein>
    <recommendedName>
        <fullName evidence="3">cysteine desulfurase</fullName>
        <ecNumber evidence="3">2.8.1.7</ecNumber>
    </recommendedName>
</protein>
<keyword evidence="6" id="KW-0663">Pyridoxal phosphate</keyword>
<feature type="domain" description="Aminotransferase class V" evidence="12">
    <location>
        <begin position="2"/>
        <end position="375"/>
    </location>
</feature>
<dbReference type="InterPro" id="IPR015421">
    <property type="entry name" value="PyrdxlP-dep_Trfase_major"/>
</dbReference>
<dbReference type="InterPro" id="IPR015424">
    <property type="entry name" value="PyrdxlP-dep_Trfase"/>
</dbReference>
<evidence type="ECO:0000256" key="3">
    <source>
        <dbReference type="ARBA" id="ARBA00012239"/>
    </source>
</evidence>
<keyword evidence="5" id="KW-0479">Metal-binding</keyword>
<dbReference type="InterPro" id="IPR016454">
    <property type="entry name" value="Cysteine_dSase"/>
</dbReference>
<feature type="region of interest" description="Disordered" evidence="11">
    <location>
        <begin position="394"/>
        <end position="417"/>
    </location>
</feature>
<dbReference type="InterPro" id="IPR000192">
    <property type="entry name" value="Aminotrans_V_dom"/>
</dbReference>
<gene>
    <name evidence="13" type="ORF">Ga0074812_104330</name>
</gene>
<evidence type="ECO:0000256" key="9">
    <source>
        <dbReference type="ARBA" id="ARBA00050776"/>
    </source>
</evidence>
<evidence type="ECO:0000256" key="6">
    <source>
        <dbReference type="ARBA" id="ARBA00022898"/>
    </source>
</evidence>
<evidence type="ECO:0000256" key="2">
    <source>
        <dbReference type="ARBA" id="ARBA00006490"/>
    </source>
</evidence>
<dbReference type="Proteomes" id="UP000198802">
    <property type="component" value="Unassembled WGS sequence"/>
</dbReference>
<reference evidence="14" key="1">
    <citation type="submission" date="2015-11" db="EMBL/GenBank/DDBJ databases">
        <authorList>
            <person name="Varghese N."/>
        </authorList>
    </citation>
    <scope>NUCLEOTIDE SEQUENCE [LARGE SCALE GENOMIC DNA]</scope>
    <source>
        <strain evidence="14">DSM 45899</strain>
    </source>
</reference>
<evidence type="ECO:0000256" key="10">
    <source>
        <dbReference type="RuleBase" id="RU004504"/>
    </source>
</evidence>
<comment type="similarity">
    <text evidence="2">Belongs to the class-V pyridoxal-phosphate-dependent aminotransferase family. NifS/IscS subfamily.</text>
</comment>
<dbReference type="InterPro" id="IPR015422">
    <property type="entry name" value="PyrdxlP-dep_Trfase_small"/>
</dbReference>
<dbReference type="Gene3D" id="3.90.1150.10">
    <property type="entry name" value="Aspartate Aminotransferase, domain 1"/>
    <property type="match status" value="1"/>
</dbReference>
<evidence type="ECO:0000313" key="14">
    <source>
        <dbReference type="Proteomes" id="UP000198802"/>
    </source>
</evidence>
<evidence type="ECO:0000256" key="5">
    <source>
        <dbReference type="ARBA" id="ARBA00022723"/>
    </source>
</evidence>
<evidence type="ECO:0000256" key="4">
    <source>
        <dbReference type="ARBA" id="ARBA00022679"/>
    </source>
</evidence>
<dbReference type="EMBL" id="FAOZ01000004">
    <property type="protein sequence ID" value="CUU55249.1"/>
    <property type="molecule type" value="Genomic_DNA"/>
</dbReference>
<comment type="cofactor">
    <cofactor evidence="1 10">
        <name>pyridoxal 5'-phosphate</name>
        <dbReference type="ChEBI" id="CHEBI:597326"/>
    </cofactor>
</comment>
<evidence type="ECO:0000256" key="11">
    <source>
        <dbReference type="SAM" id="MobiDB-lite"/>
    </source>
</evidence>
<comment type="catalytic activity">
    <reaction evidence="9">
        <text>(sulfur carrier)-H + L-cysteine = (sulfur carrier)-SH + L-alanine</text>
        <dbReference type="Rhea" id="RHEA:43892"/>
        <dbReference type="Rhea" id="RHEA-COMP:14737"/>
        <dbReference type="Rhea" id="RHEA-COMP:14739"/>
        <dbReference type="ChEBI" id="CHEBI:29917"/>
        <dbReference type="ChEBI" id="CHEBI:35235"/>
        <dbReference type="ChEBI" id="CHEBI:57972"/>
        <dbReference type="ChEBI" id="CHEBI:64428"/>
        <dbReference type="EC" id="2.8.1.7"/>
    </reaction>
</comment>
<dbReference type="GO" id="GO:0046872">
    <property type="term" value="F:metal ion binding"/>
    <property type="evidence" value="ECO:0007669"/>
    <property type="project" value="UniProtKB-KW"/>
</dbReference>
<keyword evidence="14" id="KW-1185">Reference proteome</keyword>
<evidence type="ECO:0000256" key="1">
    <source>
        <dbReference type="ARBA" id="ARBA00001933"/>
    </source>
</evidence>
<dbReference type="GO" id="GO:0051536">
    <property type="term" value="F:iron-sulfur cluster binding"/>
    <property type="evidence" value="ECO:0007669"/>
    <property type="project" value="UniProtKB-KW"/>
</dbReference>
<evidence type="ECO:0000313" key="13">
    <source>
        <dbReference type="EMBL" id="CUU55249.1"/>
    </source>
</evidence>
<evidence type="ECO:0000256" key="7">
    <source>
        <dbReference type="ARBA" id="ARBA00023004"/>
    </source>
</evidence>
<dbReference type="Gene3D" id="3.40.640.10">
    <property type="entry name" value="Type I PLP-dependent aspartate aminotransferase-like (Major domain)"/>
    <property type="match status" value="1"/>
</dbReference>
<organism evidence="13 14">
    <name type="scientific">Parafrankia irregularis</name>
    <dbReference type="NCBI Taxonomy" id="795642"/>
    <lineage>
        <taxon>Bacteria</taxon>
        <taxon>Bacillati</taxon>
        <taxon>Actinomycetota</taxon>
        <taxon>Actinomycetes</taxon>
        <taxon>Frankiales</taxon>
        <taxon>Frankiaceae</taxon>
        <taxon>Parafrankia</taxon>
    </lineage>
</organism>
<dbReference type="PANTHER" id="PTHR11601:SF34">
    <property type="entry name" value="CYSTEINE DESULFURASE"/>
    <property type="match status" value="1"/>
</dbReference>
<dbReference type="PROSITE" id="PS00595">
    <property type="entry name" value="AA_TRANSFER_CLASS_5"/>
    <property type="match status" value="1"/>
</dbReference>
<keyword evidence="7" id="KW-0408">Iron</keyword>
<dbReference type="AlphaFoldDB" id="A0A0S4QIC0"/>
<dbReference type="GO" id="GO:0031071">
    <property type="term" value="F:cysteine desulfurase activity"/>
    <property type="evidence" value="ECO:0007669"/>
    <property type="project" value="UniProtKB-EC"/>
</dbReference>
<dbReference type="EC" id="2.8.1.7" evidence="3"/>
<dbReference type="SUPFAM" id="SSF53383">
    <property type="entry name" value="PLP-dependent transferases"/>
    <property type="match status" value="1"/>
</dbReference>
<name>A0A0S4QIC0_9ACTN</name>
<sequence length="417" mass="42801">MIYLDHNATTPVDPRVLDAMLPLLTEQFANPASRHGPGQEVTRIVERARREVATLAGARARDVVFTSGATEAANLAIGGALAALTAAGSGRRRVLVGATEHPAVLGAADAAAAASAGPGAGSGTLAERIAVHPDGTIDVDDLRRRLGPDVALVAVMAANNETGAVNDLRPLVEPVHAAGALLFSDITQALGRIPVSLDRTGVDVAVASAHKLYGPKGVGALIASKDAWARIAPQTHGGGQERGRRPGTLNTAGIAGFGAAARLAAASMTDDGNRQRALVALLTELLVKRLGRGAVELNGPVRARLPNTVNLRFVGAGADEVQACLPHVAVSAGSACSGGGDTPSHVLLAMGRTATEARESLRFSLGRATTPEEIRTVADQVARAVQRVRSLTQSTPIQDEVRDDNRARTARPAGTPA</sequence>